<evidence type="ECO:0000313" key="4">
    <source>
        <dbReference type="EMBL" id="GAA4483005.1"/>
    </source>
</evidence>
<reference evidence="5" key="1">
    <citation type="journal article" date="2019" name="Int. J. Syst. Evol. Microbiol.">
        <title>The Global Catalogue of Microorganisms (GCM) 10K type strain sequencing project: providing services to taxonomists for standard genome sequencing and annotation.</title>
        <authorList>
            <consortium name="The Broad Institute Genomics Platform"/>
            <consortium name="The Broad Institute Genome Sequencing Center for Infectious Disease"/>
            <person name="Wu L."/>
            <person name="Ma J."/>
        </authorList>
    </citation>
    <scope>NUCLEOTIDE SEQUENCE [LARGE SCALE GENOMIC DNA]</scope>
    <source>
        <strain evidence="5">JCM 32206</strain>
    </source>
</reference>
<dbReference type="SUPFAM" id="SSF50129">
    <property type="entry name" value="GroES-like"/>
    <property type="match status" value="1"/>
</dbReference>
<dbReference type="SUPFAM" id="SSF51735">
    <property type="entry name" value="NAD(P)-binding Rossmann-fold domains"/>
    <property type="match status" value="1"/>
</dbReference>
<dbReference type="InterPro" id="IPR013149">
    <property type="entry name" value="ADH-like_C"/>
</dbReference>
<keyword evidence="1" id="KW-0521">NADP</keyword>
<dbReference type="InterPro" id="IPR020843">
    <property type="entry name" value="ER"/>
</dbReference>
<proteinExistence type="predicted"/>
<feature type="domain" description="Enoyl reductase (ER)" evidence="3">
    <location>
        <begin position="14"/>
        <end position="335"/>
    </location>
</feature>
<evidence type="ECO:0000313" key="5">
    <source>
        <dbReference type="Proteomes" id="UP001501183"/>
    </source>
</evidence>
<name>A0ABP8P782_9NOCA</name>
<dbReference type="RefSeq" id="WP_345347450.1">
    <property type="nucleotide sequence ID" value="NZ_BAABFB010000051.1"/>
</dbReference>
<dbReference type="Proteomes" id="UP001501183">
    <property type="component" value="Unassembled WGS sequence"/>
</dbReference>
<organism evidence="4 5">
    <name type="scientific">Rhodococcus olei</name>
    <dbReference type="NCBI Taxonomy" id="2161675"/>
    <lineage>
        <taxon>Bacteria</taxon>
        <taxon>Bacillati</taxon>
        <taxon>Actinomycetota</taxon>
        <taxon>Actinomycetes</taxon>
        <taxon>Mycobacteriales</taxon>
        <taxon>Nocardiaceae</taxon>
        <taxon>Rhodococcus</taxon>
    </lineage>
</organism>
<dbReference type="EMBL" id="BAABFB010000051">
    <property type="protein sequence ID" value="GAA4483005.1"/>
    <property type="molecule type" value="Genomic_DNA"/>
</dbReference>
<dbReference type="SMART" id="SM00829">
    <property type="entry name" value="PKS_ER"/>
    <property type="match status" value="1"/>
</dbReference>
<keyword evidence="2" id="KW-0560">Oxidoreductase</keyword>
<dbReference type="Gene3D" id="3.90.180.10">
    <property type="entry name" value="Medium-chain alcohol dehydrogenases, catalytic domain"/>
    <property type="match status" value="1"/>
</dbReference>
<gene>
    <name evidence="4" type="ORF">GCM10023094_33940</name>
</gene>
<accession>A0ABP8P782</accession>
<evidence type="ECO:0000259" key="3">
    <source>
        <dbReference type="SMART" id="SM00829"/>
    </source>
</evidence>
<comment type="caution">
    <text evidence="4">The sequence shown here is derived from an EMBL/GenBank/DDBJ whole genome shotgun (WGS) entry which is preliminary data.</text>
</comment>
<dbReference type="Pfam" id="PF00107">
    <property type="entry name" value="ADH_zinc_N"/>
    <property type="match status" value="1"/>
</dbReference>
<dbReference type="Gene3D" id="3.40.50.720">
    <property type="entry name" value="NAD(P)-binding Rossmann-like Domain"/>
    <property type="match status" value="1"/>
</dbReference>
<dbReference type="InterPro" id="IPR013154">
    <property type="entry name" value="ADH-like_N"/>
</dbReference>
<dbReference type="CDD" id="cd05282">
    <property type="entry name" value="ETR_like"/>
    <property type="match status" value="1"/>
</dbReference>
<evidence type="ECO:0000256" key="2">
    <source>
        <dbReference type="ARBA" id="ARBA00023002"/>
    </source>
</evidence>
<protein>
    <submittedName>
        <fullName evidence="4">Zinc-binding dehydrogenase</fullName>
    </submittedName>
</protein>
<dbReference type="InterPro" id="IPR011032">
    <property type="entry name" value="GroES-like_sf"/>
</dbReference>
<dbReference type="PANTHER" id="PTHR48106">
    <property type="entry name" value="QUINONE OXIDOREDUCTASE PIG3-RELATED"/>
    <property type="match status" value="1"/>
</dbReference>
<keyword evidence="5" id="KW-1185">Reference proteome</keyword>
<dbReference type="InterPro" id="IPR036291">
    <property type="entry name" value="NAD(P)-bd_dom_sf"/>
</dbReference>
<evidence type="ECO:0000256" key="1">
    <source>
        <dbReference type="ARBA" id="ARBA00022857"/>
    </source>
</evidence>
<dbReference type="Pfam" id="PF08240">
    <property type="entry name" value="ADH_N"/>
    <property type="match status" value="1"/>
</dbReference>
<sequence>MSTMRSVVADTVGEPSEVLHLEARPVPEPGPGQVRIRVGAVPVHASDLHTIRGRYGFTPEFPTVPGIESVGVIDELGSGTDGLTVGQRVITVGVRGTWQEYVVADVERVLPVPVGMSDSTAAQVLSNPLTAVILTSDELDVRPGEWLLQTAAGSIVGRSVIQLGVHAGFKTLNVVRRRSAVEDILALGGTAVICTEDEDLRERVAGIAGHDGVSKAIDCVGGQVGADVSRALAPHGELIVYGALSTHRQTDPDKLAIPIFARSLIYETKIVRGFWLLRWFTETRRDRMTATIDRTLRLVDSGALRVPEGRPIPVERFGEAVDLAEAPAHGSKPLLIFDRGRSAGGVDESS</sequence>
<dbReference type="PANTHER" id="PTHR48106:SF2">
    <property type="entry name" value="ZN2+-BINDING DEHYDROGENASE"/>
    <property type="match status" value="1"/>
</dbReference>